<feature type="region of interest" description="Disordered" evidence="5">
    <location>
        <begin position="62"/>
        <end position="83"/>
    </location>
</feature>
<evidence type="ECO:0000256" key="3">
    <source>
        <dbReference type="ARBA" id="ARBA00023004"/>
    </source>
</evidence>
<evidence type="ECO:0000256" key="2">
    <source>
        <dbReference type="ARBA" id="ARBA00022723"/>
    </source>
</evidence>
<feature type="signal peptide" evidence="6">
    <location>
        <begin position="1"/>
        <end position="25"/>
    </location>
</feature>
<keyword evidence="6" id="KW-0732">Signal</keyword>
<keyword evidence="9" id="KW-1185">Reference proteome</keyword>
<evidence type="ECO:0000256" key="1">
    <source>
        <dbReference type="ARBA" id="ARBA00022617"/>
    </source>
</evidence>
<name>A0A5A9Z6E3_9RHOB</name>
<gene>
    <name evidence="8" type="ORF">FLO80_14720</name>
</gene>
<keyword evidence="2 4" id="KW-0479">Metal-binding</keyword>
<accession>A0A5A9Z6E3</accession>
<dbReference type="PANTHER" id="PTHR35008">
    <property type="entry name" value="BLL4482 PROTEIN-RELATED"/>
    <property type="match status" value="1"/>
</dbReference>
<evidence type="ECO:0000256" key="6">
    <source>
        <dbReference type="SAM" id="SignalP"/>
    </source>
</evidence>
<dbReference type="InterPro" id="IPR036909">
    <property type="entry name" value="Cyt_c-like_dom_sf"/>
</dbReference>
<reference evidence="8 9" key="1">
    <citation type="submission" date="2019-07" db="EMBL/GenBank/DDBJ databases">
        <title>Aquicoccus porphyridii gen. nov., sp. nov., isolated from a small marine red alga, Porphyridium marinum.</title>
        <authorList>
            <person name="Liu L."/>
        </authorList>
    </citation>
    <scope>NUCLEOTIDE SEQUENCE [LARGE SCALE GENOMIC DNA]</scope>
    <source>
        <strain evidence="8 9">L1 8-17</strain>
    </source>
</reference>
<feature type="domain" description="Cytochrome c" evidence="7">
    <location>
        <begin position="35"/>
        <end position="133"/>
    </location>
</feature>
<evidence type="ECO:0000256" key="5">
    <source>
        <dbReference type="SAM" id="MobiDB-lite"/>
    </source>
</evidence>
<dbReference type="SUPFAM" id="SSF46626">
    <property type="entry name" value="Cytochrome c"/>
    <property type="match status" value="1"/>
</dbReference>
<evidence type="ECO:0000259" key="7">
    <source>
        <dbReference type="PROSITE" id="PS51007"/>
    </source>
</evidence>
<keyword evidence="1 4" id="KW-0349">Heme</keyword>
<dbReference type="GO" id="GO:0046872">
    <property type="term" value="F:metal ion binding"/>
    <property type="evidence" value="ECO:0007669"/>
    <property type="project" value="UniProtKB-KW"/>
</dbReference>
<dbReference type="InterPro" id="IPR009056">
    <property type="entry name" value="Cyt_c-like_dom"/>
</dbReference>
<proteinExistence type="predicted"/>
<evidence type="ECO:0000256" key="4">
    <source>
        <dbReference type="PROSITE-ProRule" id="PRU00433"/>
    </source>
</evidence>
<dbReference type="Gene3D" id="1.10.760.10">
    <property type="entry name" value="Cytochrome c-like domain"/>
    <property type="match status" value="1"/>
</dbReference>
<dbReference type="GO" id="GO:0009055">
    <property type="term" value="F:electron transfer activity"/>
    <property type="evidence" value="ECO:0007669"/>
    <property type="project" value="InterPro"/>
</dbReference>
<keyword evidence="3 4" id="KW-0408">Iron</keyword>
<comment type="caution">
    <text evidence="8">The sequence shown here is derived from an EMBL/GenBank/DDBJ whole genome shotgun (WGS) entry which is preliminary data.</text>
</comment>
<dbReference type="GO" id="GO:0020037">
    <property type="term" value="F:heme binding"/>
    <property type="evidence" value="ECO:0007669"/>
    <property type="project" value="InterPro"/>
</dbReference>
<organism evidence="8 9">
    <name type="scientific">Aquicoccus porphyridii</name>
    <dbReference type="NCBI Taxonomy" id="1852029"/>
    <lineage>
        <taxon>Bacteria</taxon>
        <taxon>Pseudomonadati</taxon>
        <taxon>Pseudomonadota</taxon>
        <taxon>Alphaproteobacteria</taxon>
        <taxon>Rhodobacterales</taxon>
        <taxon>Paracoccaceae</taxon>
        <taxon>Aquicoccus</taxon>
    </lineage>
</organism>
<evidence type="ECO:0000313" key="9">
    <source>
        <dbReference type="Proteomes" id="UP000325291"/>
    </source>
</evidence>
<dbReference type="PANTHER" id="PTHR35008:SF4">
    <property type="entry name" value="BLL4482 PROTEIN"/>
    <property type="match status" value="1"/>
</dbReference>
<feature type="chain" id="PRO_5022812293" evidence="6">
    <location>
        <begin position="26"/>
        <end position="150"/>
    </location>
</feature>
<sequence length="150" mass="16503">MPCGLTVLCLSVLCLSLTAVPPVSAQGLFPYTDAREVLRGKALYDDYCAACHGADLEGEANWRQPDEDGYLPAPPHDETGHTWHHPDEQLLMITKYGTAALVGGDYKTRMEGFGDQLDDDEILAILAYIKSTWPEQIIARHDQMNAAQGQ</sequence>
<dbReference type="EMBL" id="VINQ01000012">
    <property type="protein sequence ID" value="KAA0912724.1"/>
    <property type="molecule type" value="Genomic_DNA"/>
</dbReference>
<dbReference type="InterPro" id="IPR051459">
    <property type="entry name" value="Cytochrome_c-type_DH"/>
</dbReference>
<dbReference type="PROSITE" id="PS51007">
    <property type="entry name" value="CYTC"/>
    <property type="match status" value="1"/>
</dbReference>
<dbReference type="Pfam" id="PF00034">
    <property type="entry name" value="Cytochrom_C"/>
    <property type="match status" value="1"/>
</dbReference>
<dbReference type="Proteomes" id="UP000325291">
    <property type="component" value="Unassembled WGS sequence"/>
</dbReference>
<evidence type="ECO:0000313" key="8">
    <source>
        <dbReference type="EMBL" id="KAA0912724.1"/>
    </source>
</evidence>
<dbReference type="AlphaFoldDB" id="A0A5A9Z6E3"/>
<protein>
    <submittedName>
        <fullName evidence="8">Cytochrome c</fullName>
    </submittedName>
</protein>